<comment type="caution">
    <text evidence="3">The sequence shown here is derived from an EMBL/GenBank/DDBJ whole genome shotgun (WGS) entry which is preliminary data.</text>
</comment>
<dbReference type="SUPFAM" id="SSF53474">
    <property type="entry name" value="alpha/beta-Hydrolases"/>
    <property type="match status" value="1"/>
</dbReference>
<dbReference type="EMBL" id="BAABJO010000008">
    <property type="protein sequence ID" value="GAA5119939.1"/>
    <property type="molecule type" value="Genomic_DNA"/>
</dbReference>
<dbReference type="Pfam" id="PF12697">
    <property type="entry name" value="Abhydrolase_6"/>
    <property type="match status" value="1"/>
</dbReference>
<name>A0ABP9NKK3_9PSEU</name>
<organism evidence="3 4">
    <name type="scientific">Pseudonocardia adelaidensis</name>
    <dbReference type="NCBI Taxonomy" id="648754"/>
    <lineage>
        <taxon>Bacteria</taxon>
        <taxon>Bacillati</taxon>
        <taxon>Actinomycetota</taxon>
        <taxon>Actinomycetes</taxon>
        <taxon>Pseudonocardiales</taxon>
        <taxon>Pseudonocardiaceae</taxon>
        <taxon>Pseudonocardia</taxon>
    </lineage>
</organism>
<evidence type="ECO:0000313" key="3">
    <source>
        <dbReference type="EMBL" id="GAA5119939.1"/>
    </source>
</evidence>
<evidence type="ECO:0000313" key="4">
    <source>
        <dbReference type="Proteomes" id="UP001500804"/>
    </source>
</evidence>
<dbReference type="InterPro" id="IPR029058">
    <property type="entry name" value="AB_hydrolase_fold"/>
</dbReference>
<dbReference type="InterPro" id="IPR000639">
    <property type="entry name" value="Epox_hydrolase-like"/>
</dbReference>
<keyword evidence="1" id="KW-0378">Hydrolase</keyword>
<proteinExistence type="predicted"/>
<dbReference type="Gene3D" id="3.40.50.1820">
    <property type="entry name" value="alpha/beta hydrolase"/>
    <property type="match status" value="1"/>
</dbReference>
<feature type="domain" description="AB hydrolase-1" evidence="2">
    <location>
        <begin position="2"/>
        <end position="214"/>
    </location>
</feature>
<protein>
    <recommendedName>
        <fullName evidence="2">AB hydrolase-1 domain-containing protein</fullName>
    </recommendedName>
</protein>
<dbReference type="PRINTS" id="PR00412">
    <property type="entry name" value="EPOXHYDRLASE"/>
</dbReference>
<gene>
    <name evidence="3" type="ORF">GCM10023320_26530</name>
</gene>
<dbReference type="Proteomes" id="UP001500804">
    <property type="component" value="Unassembled WGS sequence"/>
</dbReference>
<accession>A0ABP9NKK3</accession>
<dbReference type="PANTHER" id="PTHR43329">
    <property type="entry name" value="EPOXIDE HYDROLASE"/>
    <property type="match status" value="1"/>
</dbReference>
<evidence type="ECO:0000259" key="2">
    <source>
        <dbReference type="Pfam" id="PF12697"/>
    </source>
</evidence>
<keyword evidence="4" id="KW-1185">Reference proteome</keyword>
<dbReference type="InterPro" id="IPR000073">
    <property type="entry name" value="AB_hydrolase_1"/>
</dbReference>
<sequence>MVVGHDWGAPVAWHTALLRPDRVRGAVGLSVPFRGRGPARPTEALARHFGPGHYILYFQPPGVADAELAADPRATFRRLLSATSGGTSPLLPVVEPGTGLLDLMPEPEHLPAWLTEEDLDVYVDEYRGRGFTGGLNWYRNLDRSWALTAAWNGAPITRPALFVAGEQDLVIAGVPADALVDALRGTLTDLRGATLLPGCGHWTQQERPEEVSAAIIGFAGDVS</sequence>
<evidence type="ECO:0000256" key="1">
    <source>
        <dbReference type="ARBA" id="ARBA00022801"/>
    </source>
</evidence>
<reference evidence="4" key="1">
    <citation type="journal article" date="2019" name="Int. J. Syst. Evol. Microbiol.">
        <title>The Global Catalogue of Microorganisms (GCM) 10K type strain sequencing project: providing services to taxonomists for standard genome sequencing and annotation.</title>
        <authorList>
            <consortium name="The Broad Institute Genomics Platform"/>
            <consortium name="The Broad Institute Genome Sequencing Center for Infectious Disease"/>
            <person name="Wu L."/>
            <person name="Ma J."/>
        </authorList>
    </citation>
    <scope>NUCLEOTIDE SEQUENCE [LARGE SCALE GENOMIC DNA]</scope>
    <source>
        <strain evidence="4">JCM 18302</strain>
    </source>
</reference>